<dbReference type="eggNOG" id="COG5263">
    <property type="taxonomic scope" value="Bacteria"/>
</dbReference>
<dbReference type="PROSITE" id="PS51170">
    <property type="entry name" value="CW"/>
    <property type="match status" value="4"/>
</dbReference>
<dbReference type="SUPFAM" id="SSF69360">
    <property type="entry name" value="Cell wall binding repeat"/>
    <property type="match status" value="1"/>
</dbReference>
<keyword evidence="4" id="KW-0732">Signal</keyword>
<accession>E6LJ85</accession>
<feature type="signal peptide" evidence="4">
    <location>
        <begin position="1"/>
        <end position="34"/>
    </location>
</feature>
<feature type="repeat" description="Cell wall-binding" evidence="2">
    <location>
        <begin position="156"/>
        <end position="175"/>
    </location>
</feature>
<evidence type="ECO:0000256" key="3">
    <source>
        <dbReference type="SAM" id="MobiDB-lite"/>
    </source>
</evidence>
<organism evidence="5 6">
    <name type="scientific">Lachnoanaerobaculum saburreum DSM 3986</name>
    <dbReference type="NCBI Taxonomy" id="887325"/>
    <lineage>
        <taxon>Bacteria</taxon>
        <taxon>Bacillati</taxon>
        <taxon>Bacillota</taxon>
        <taxon>Clostridia</taxon>
        <taxon>Lachnospirales</taxon>
        <taxon>Lachnospiraceae</taxon>
        <taxon>Lachnoanaerobaculum</taxon>
    </lineage>
</organism>
<evidence type="ECO:0000256" key="4">
    <source>
        <dbReference type="SAM" id="SignalP"/>
    </source>
</evidence>
<dbReference type="InterPro" id="IPR018337">
    <property type="entry name" value="Cell_wall/Cho-bd_repeat"/>
</dbReference>
<comment type="caution">
    <text evidence="5">The sequence shown here is derived from an EMBL/GenBank/DDBJ whole genome shotgun (WGS) entry which is preliminary data.</text>
</comment>
<feature type="repeat" description="Cell wall-binding" evidence="2">
    <location>
        <begin position="238"/>
        <end position="257"/>
    </location>
</feature>
<sequence length="276" mass="31286">MRQIELIKERIFMKKLILMLSMVFSLFMSMSVFAAGDYSIGGASWDTGDRALATWDEAEDKTKYKVQLYKGNKKIGSNNSTSAAKYDFTKLISDNGVGNYSFKVYPLKGGPDMTIESESEYFDSDVVAGFKKSRSSNTSNNSTSTNNTSGSSSTTNNGWYQSNGSWYYRKADGTHATNWFMVNNLWYYFDANGVMQTGWITDSKGFRYYLNQPNGDMPVGWALINNKWYYFDESGLYRKGWIEDKGLWYYLDANGEMVTNTTVDGYNINADGVLVK</sequence>
<dbReference type="Gene3D" id="2.10.270.10">
    <property type="entry name" value="Cholin Binding"/>
    <property type="match status" value="2"/>
</dbReference>
<dbReference type="Proteomes" id="UP000003434">
    <property type="component" value="Unassembled WGS sequence"/>
</dbReference>
<gene>
    <name evidence="5" type="ORF">HMPREF0381_0020</name>
</gene>
<evidence type="ECO:0000313" key="5">
    <source>
        <dbReference type="EMBL" id="EFU78019.1"/>
    </source>
</evidence>
<feature type="repeat" description="Cell wall-binding" evidence="2">
    <location>
        <begin position="218"/>
        <end position="237"/>
    </location>
</feature>
<name>E6LJ85_9FIRM</name>
<feature type="repeat" description="Cell wall-binding" evidence="2">
    <location>
        <begin position="176"/>
        <end position="195"/>
    </location>
</feature>
<dbReference type="Pfam" id="PF01473">
    <property type="entry name" value="Choline_bind_1"/>
    <property type="match status" value="1"/>
</dbReference>
<evidence type="ECO:0000256" key="1">
    <source>
        <dbReference type="ARBA" id="ARBA00022737"/>
    </source>
</evidence>
<feature type="region of interest" description="Disordered" evidence="3">
    <location>
        <begin position="132"/>
        <end position="156"/>
    </location>
</feature>
<dbReference type="AlphaFoldDB" id="E6LJ85"/>
<dbReference type="HOGENOM" id="CLU_1150648_0_0_9"/>
<feature type="chain" id="PRO_5039394154" evidence="4">
    <location>
        <begin position="35"/>
        <end position="276"/>
    </location>
</feature>
<dbReference type="Pfam" id="PF19127">
    <property type="entry name" value="Choline_bind_3"/>
    <property type="match status" value="2"/>
</dbReference>
<feature type="compositionally biased region" description="Low complexity" evidence="3">
    <location>
        <begin position="135"/>
        <end position="156"/>
    </location>
</feature>
<evidence type="ECO:0000256" key="2">
    <source>
        <dbReference type="PROSITE-ProRule" id="PRU00591"/>
    </source>
</evidence>
<dbReference type="EMBL" id="AEPW01000001">
    <property type="protein sequence ID" value="EFU78019.1"/>
    <property type="molecule type" value="Genomic_DNA"/>
</dbReference>
<protein>
    <submittedName>
        <fullName evidence="5">Cell wall-binding repeat protein</fullName>
    </submittedName>
</protein>
<reference evidence="5 6" key="1">
    <citation type="submission" date="2010-12" db="EMBL/GenBank/DDBJ databases">
        <authorList>
            <person name="Muzny D."/>
            <person name="Qin X."/>
            <person name="Deng J."/>
            <person name="Jiang H."/>
            <person name="Liu Y."/>
            <person name="Qu J."/>
            <person name="Song X.-Z."/>
            <person name="Zhang L."/>
            <person name="Thornton R."/>
            <person name="Coyle M."/>
            <person name="Francisco L."/>
            <person name="Jackson L."/>
            <person name="Javaid M."/>
            <person name="Korchina V."/>
            <person name="Kovar C."/>
            <person name="Mata R."/>
            <person name="Mathew T."/>
            <person name="Ngo R."/>
            <person name="Nguyen L."/>
            <person name="Nguyen N."/>
            <person name="Okwuonu G."/>
            <person name="Ongeri F."/>
            <person name="Pham C."/>
            <person name="Simmons D."/>
            <person name="Wilczek-Boney K."/>
            <person name="Hale W."/>
            <person name="Jakkamsetti A."/>
            <person name="Pham P."/>
            <person name="Ruth R."/>
            <person name="San Lucas F."/>
            <person name="Warren J."/>
            <person name="Zhang J."/>
            <person name="Zhao Z."/>
            <person name="Zhou C."/>
            <person name="Zhu D."/>
            <person name="Lee S."/>
            <person name="Bess C."/>
            <person name="Blankenburg K."/>
            <person name="Forbes L."/>
            <person name="Fu Q."/>
            <person name="Gubbala S."/>
            <person name="Hirani K."/>
            <person name="Jayaseelan J.C."/>
            <person name="Lara F."/>
            <person name="Munidasa M."/>
            <person name="Palculict T."/>
            <person name="Patil S."/>
            <person name="Pu L.-L."/>
            <person name="Saada N."/>
            <person name="Tang L."/>
            <person name="Weissenberger G."/>
            <person name="Zhu Y."/>
            <person name="Hemphill L."/>
            <person name="Shang Y."/>
            <person name="Youmans B."/>
            <person name="Ayvaz T."/>
            <person name="Ross M."/>
            <person name="Santibanez J."/>
            <person name="Aqrawi P."/>
            <person name="Gross S."/>
            <person name="Joshi V."/>
            <person name="Fowler G."/>
            <person name="Nazareth L."/>
            <person name="Reid J."/>
            <person name="Worley K."/>
            <person name="Petrosino J."/>
            <person name="Highlander S."/>
            <person name="Gibbs R."/>
        </authorList>
    </citation>
    <scope>NUCLEOTIDE SEQUENCE [LARGE SCALE GENOMIC DNA]</scope>
    <source>
        <strain evidence="5 6">DSM 3986</strain>
    </source>
</reference>
<keyword evidence="1" id="KW-0677">Repeat</keyword>
<evidence type="ECO:0000313" key="6">
    <source>
        <dbReference type="Proteomes" id="UP000003434"/>
    </source>
</evidence>
<proteinExistence type="predicted"/>